<dbReference type="EMBL" id="DS985215">
    <property type="protein sequence ID" value="EEY15582.1"/>
    <property type="molecule type" value="Genomic_DNA"/>
</dbReference>
<dbReference type="GeneID" id="9533832"/>
<organism evidence="5">
    <name type="scientific">Verticillium alfalfae (strain VaMs.102 / ATCC MYA-4576 / FGSC 10136)</name>
    <name type="common">Verticillium wilt of alfalfa</name>
    <name type="synonym">Verticillium albo-atrum</name>
    <dbReference type="NCBI Taxonomy" id="526221"/>
    <lineage>
        <taxon>Eukaryota</taxon>
        <taxon>Fungi</taxon>
        <taxon>Dikarya</taxon>
        <taxon>Ascomycota</taxon>
        <taxon>Pezizomycotina</taxon>
        <taxon>Sordariomycetes</taxon>
        <taxon>Hypocreomycetidae</taxon>
        <taxon>Glomerellales</taxon>
        <taxon>Plectosphaerellaceae</taxon>
        <taxon>Verticillium</taxon>
    </lineage>
</organism>
<feature type="chain" id="PRO_5003001883" description="PAS-like domain-containing protein" evidence="2">
    <location>
        <begin position="21"/>
        <end position="375"/>
    </location>
</feature>
<dbReference type="Pfam" id="PF26131">
    <property type="entry name" value="PAS-like"/>
    <property type="match status" value="1"/>
</dbReference>
<dbReference type="Proteomes" id="UP000008698">
    <property type="component" value="Unassembled WGS sequence"/>
</dbReference>
<evidence type="ECO:0000313" key="4">
    <source>
        <dbReference type="EMBL" id="EEY15582.1"/>
    </source>
</evidence>
<evidence type="ECO:0000259" key="3">
    <source>
        <dbReference type="Pfam" id="PF26131"/>
    </source>
</evidence>
<sequence length="375" mass="41140">MLRYTCRPSSLLLSLQPVLASFTRTTGFSQNASFTQFFCVEPHPSCPAAPTTFGSQPSPTASWHCATCVATISISLQPSVSTAFISGWATSAFCLRIVRTDTSLSIENAQLTRQLSLRRLSKTINLGSRCAHRSFVMDLPRQALWPIGLLEPDPRPSFLVQLPASSDAITDATVVYQNPALASRGDLPSTVALLPVQHGEPFWSWIINPEVDGAGSPSFSFRGSIWTKIVLQTRWIIVGSNEIHPPEASAVLGAPSISRVQSSQMRLDGLDHLNRPMTKSQFTESAPTMPVANPHLEPDKPRPARVLSEPNQKATEIAHGQESFLEIVEATDWDSTPLGPMDSWPPLLQQTYSQMLCNSQPTAIYWGRRLHNGLQ</sequence>
<feature type="domain" description="PAS-like" evidence="3">
    <location>
        <begin position="147"/>
        <end position="243"/>
    </location>
</feature>
<gene>
    <name evidence="4" type="ORF">VDBG_01691</name>
</gene>
<dbReference type="OrthoDB" id="60033at2759"/>
<evidence type="ECO:0000313" key="5">
    <source>
        <dbReference type="Proteomes" id="UP000008698"/>
    </source>
</evidence>
<keyword evidence="5" id="KW-1185">Reference proteome</keyword>
<evidence type="ECO:0000256" key="2">
    <source>
        <dbReference type="SAM" id="SignalP"/>
    </source>
</evidence>
<dbReference type="eggNOG" id="KOG0519">
    <property type="taxonomic scope" value="Eukaryota"/>
</dbReference>
<reference evidence="5" key="1">
    <citation type="journal article" date="2011" name="PLoS Pathog.">
        <title>Comparative genomics yields insights into niche adaptation of plant vascular wilt pathogens.</title>
        <authorList>
            <person name="Klosterman S.J."/>
            <person name="Subbarao K.V."/>
            <person name="Kang S."/>
            <person name="Veronese P."/>
            <person name="Gold S.E."/>
            <person name="Thomma B.P.H.J."/>
            <person name="Chen Z."/>
            <person name="Henrissat B."/>
            <person name="Lee Y.-H."/>
            <person name="Park J."/>
            <person name="Garcia-Pedrajas M.D."/>
            <person name="Barbara D.J."/>
            <person name="Anchieta A."/>
            <person name="de Jonge R."/>
            <person name="Santhanam P."/>
            <person name="Maruthachalam K."/>
            <person name="Atallah Z."/>
            <person name="Amyotte S.G."/>
            <person name="Paz Z."/>
            <person name="Inderbitzin P."/>
            <person name="Hayes R.J."/>
            <person name="Heiman D.I."/>
            <person name="Young S."/>
            <person name="Zeng Q."/>
            <person name="Engels R."/>
            <person name="Galagan J."/>
            <person name="Cuomo C.A."/>
            <person name="Dobinson K.F."/>
            <person name="Ma L.-J."/>
        </authorList>
    </citation>
    <scope>NUCLEOTIDE SEQUENCE [LARGE SCALE GENOMIC DNA]</scope>
    <source>
        <strain evidence="5">VaMs.102 / ATCC MYA-4576 / FGSC 10136</strain>
    </source>
</reference>
<dbReference type="KEGG" id="val:VDBG_01691"/>
<proteinExistence type="predicted"/>
<dbReference type="HOGENOM" id="CLU_738103_0_0_1"/>
<dbReference type="AlphaFoldDB" id="C9SB32"/>
<dbReference type="InterPro" id="IPR058846">
    <property type="entry name" value="PAS-like"/>
</dbReference>
<protein>
    <recommendedName>
        <fullName evidence="3">PAS-like domain-containing protein</fullName>
    </recommendedName>
</protein>
<feature type="region of interest" description="Disordered" evidence="1">
    <location>
        <begin position="282"/>
        <end position="304"/>
    </location>
</feature>
<feature type="signal peptide" evidence="2">
    <location>
        <begin position="1"/>
        <end position="20"/>
    </location>
</feature>
<evidence type="ECO:0000256" key="1">
    <source>
        <dbReference type="SAM" id="MobiDB-lite"/>
    </source>
</evidence>
<name>C9SB32_VERA1</name>
<dbReference type="RefSeq" id="XP_003007503.1">
    <property type="nucleotide sequence ID" value="XM_003007457.1"/>
</dbReference>
<accession>C9SB32</accession>
<keyword evidence="2" id="KW-0732">Signal</keyword>